<keyword evidence="2" id="KW-1185">Reference proteome</keyword>
<proteinExistence type="predicted"/>
<reference evidence="1" key="1">
    <citation type="submission" date="2021-06" db="EMBL/GenBank/DDBJ databases">
        <authorList>
            <person name="Kallberg Y."/>
            <person name="Tangrot J."/>
            <person name="Rosling A."/>
        </authorList>
    </citation>
    <scope>NUCLEOTIDE SEQUENCE</scope>
    <source>
        <strain evidence="1">28 12/20/2015</strain>
    </source>
</reference>
<protein>
    <submittedName>
        <fullName evidence="1">2015_t:CDS:1</fullName>
    </submittedName>
</protein>
<organism evidence="1 2">
    <name type="scientific">Cetraspora pellucida</name>
    <dbReference type="NCBI Taxonomy" id="1433469"/>
    <lineage>
        <taxon>Eukaryota</taxon>
        <taxon>Fungi</taxon>
        <taxon>Fungi incertae sedis</taxon>
        <taxon>Mucoromycota</taxon>
        <taxon>Glomeromycotina</taxon>
        <taxon>Glomeromycetes</taxon>
        <taxon>Diversisporales</taxon>
        <taxon>Gigasporaceae</taxon>
        <taxon>Cetraspora</taxon>
    </lineage>
</organism>
<dbReference type="Proteomes" id="UP000789366">
    <property type="component" value="Unassembled WGS sequence"/>
</dbReference>
<evidence type="ECO:0000313" key="1">
    <source>
        <dbReference type="EMBL" id="CAG8686899.1"/>
    </source>
</evidence>
<dbReference type="EMBL" id="CAJVPW010019821">
    <property type="protein sequence ID" value="CAG8686899.1"/>
    <property type="molecule type" value="Genomic_DNA"/>
</dbReference>
<comment type="caution">
    <text evidence="1">The sequence shown here is derived from an EMBL/GenBank/DDBJ whole genome shotgun (WGS) entry which is preliminary data.</text>
</comment>
<gene>
    <name evidence="1" type="ORF">SPELUC_LOCUS10512</name>
</gene>
<sequence length="72" mass="8443">MSNKKKSKTTSVPSIRDEENVDIFFDEEDNLTEELNEELEEVIVDVDKTYIVEEFFDFEAFETSQEALVSEQ</sequence>
<feature type="non-terminal residue" evidence="1">
    <location>
        <position position="72"/>
    </location>
</feature>
<accession>A0ACA9P0U4</accession>
<evidence type="ECO:0000313" key="2">
    <source>
        <dbReference type="Proteomes" id="UP000789366"/>
    </source>
</evidence>
<name>A0ACA9P0U4_9GLOM</name>